<organism evidence="1 2">
    <name type="scientific">Persea americana</name>
    <name type="common">Avocado</name>
    <dbReference type="NCBI Taxonomy" id="3435"/>
    <lineage>
        <taxon>Eukaryota</taxon>
        <taxon>Viridiplantae</taxon>
        <taxon>Streptophyta</taxon>
        <taxon>Embryophyta</taxon>
        <taxon>Tracheophyta</taxon>
        <taxon>Spermatophyta</taxon>
        <taxon>Magnoliopsida</taxon>
        <taxon>Magnoliidae</taxon>
        <taxon>Laurales</taxon>
        <taxon>Lauraceae</taxon>
        <taxon>Persea</taxon>
    </lineage>
</organism>
<evidence type="ECO:0000313" key="1">
    <source>
        <dbReference type="EMBL" id="KAJ8646626.1"/>
    </source>
</evidence>
<comment type="caution">
    <text evidence="1">The sequence shown here is derived from an EMBL/GenBank/DDBJ whole genome shotgun (WGS) entry which is preliminary data.</text>
</comment>
<name>A0ACC2MMI7_PERAE</name>
<protein>
    <submittedName>
        <fullName evidence="1">Uncharacterized protein</fullName>
    </submittedName>
</protein>
<keyword evidence="2" id="KW-1185">Reference proteome</keyword>
<gene>
    <name evidence="1" type="ORF">MRB53_008374</name>
</gene>
<dbReference type="Proteomes" id="UP001234297">
    <property type="component" value="Chromosome 2"/>
</dbReference>
<proteinExistence type="predicted"/>
<sequence>MDGRHLLLLSLLFLLAGTTLHMCGARAIQASAVGVDNDYQHQFSIHKESSIFAGDRVHRRFLEDYGGRRGKLPSGNVPRPPSGNRPIPATKIRTK</sequence>
<reference evidence="1 2" key="1">
    <citation type="journal article" date="2022" name="Hortic Res">
        <title>A haplotype resolved chromosomal level avocado genome allows analysis of novel avocado genes.</title>
        <authorList>
            <person name="Nath O."/>
            <person name="Fletcher S.J."/>
            <person name="Hayward A."/>
            <person name="Shaw L.M."/>
            <person name="Masouleh A.K."/>
            <person name="Furtado A."/>
            <person name="Henry R.J."/>
            <person name="Mitter N."/>
        </authorList>
    </citation>
    <scope>NUCLEOTIDE SEQUENCE [LARGE SCALE GENOMIC DNA]</scope>
    <source>
        <strain evidence="2">cv. Hass</strain>
    </source>
</reference>
<dbReference type="EMBL" id="CM056810">
    <property type="protein sequence ID" value="KAJ8646626.1"/>
    <property type="molecule type" value="Genomic_DNA"/>
</dbReference>
<accession>A0ACC2MMI7</accession>
<evidence type="ECO:0000313" key="2">
    <source>
        <dbReference type="Proteomes" id="UP001234297"/>
    </source>
</evidence>